<keyword evidence="1" id="KW-0677">Repeat</keyword>
<keyword evidence="6" id="KW-1185">Reference proteome</keyword>
<proteinExistence type="predicted"/>
<dbReference type="Proteomes" id="UP001457282">
    <property type="component" value="Unassembled WGS sequence"/>
</dbReference>
<evidence type="ECO:0000256" key="3">
    <source>
        <dbReference type="ARBA" id="ARBA00022821"/>
    </source>
</evidence>
<evidence type="ECO:0000259" key="4">
    <source>
        <dbReference type="Pfam" id="PF18052"/>
    </source>
</evidence>
<keyword evidence="2" id="KW-0547">Nucleotide-binding</keyword>
<dbReference type="InterPro" id="IPR041118">
    <property type="entry name" value="Rx_N"/>
</dbReference>
<protein>
    <recommendedName>
        <fullName evidence="4">Disease resistance N-terminal domain-containing protein</fullName>
    </recommendedName>
</protein>
<reference evidence="5 6" key="1">
    <citation type="journal article" date="2023" name="G3 (Bethesda)">
        <title>A chromosome-length genome assembly and annotation of blackberry (Rubus argutus, cv. 'Hillquist').</title>
        <authorList>
            <person name="Bruna T."/>
            <person name="Aryal R."/>
            <person name="Dudchenko O."/>
            <person name="Sargent D.J."/>
            <person name="Mead D."/>
            <person name="Buti M."/>
            <person name="Cavallini A."/>
            <person name="Hytonen T."/>
            <person name="Andres J."/>
            <person name="Pham M."/>
            <person name="Weisz D."/>
            <person name="Mascagni F."/>
            <person name="Usai G."/>
            <person name="Natali L."/>
            <person name="Bassil N."/>
            <person name="Fernandez G.E."/>
            <person name="Lomsadze A."/>
            <person name="Armour M."/>
            <person name="Olukolu B."/>
            <person name="Poorten T."/>
            <person name="Britton C."/>
            <person name="Davik J."/>
            <person name="Ashrafi H."/>
            <person name="Aiden E.L."/>
            <person name="Borodovsky M."/>
            <person name="Worthington M."/>
        </authorList>
    </citation>
    <scope>NUCLEOTIDE SEQUENCE [LARGE SCALE GENOMIC DNA]</scope>
    <source>
        <strain evidence="5">PI 553951</strain>
    </source>
</reference>
<dbReference type="GO" id="GO:0000166">
    <property type="term" value="F:nucleotide binding"/>
    <property type="evidence" value="ECO:0007669"/>
    <property type="project" value="UniProtKB-KW"/>
</dbReference>
<keyword evidence="3" id="KW-0611">Plant defense</keyword>
<evidence type="ECO:0000313" key="5">
    <source>
        <dbReference type="EMBL" id="KAK9943127.1"/>
    </source>
</evidence>
<sequence>MADALISFVIDQDAEKSRVKEAVVQDWLDKLKGVSYEMDNVLDEWNTQALKQQIGKQENEGESALVNKKKVRFSIPSPSNCFFFGQASHRIVVRHDLAQTIKQLNIKLTSIAEERHKYEFQSTTTSGIEETQRPKTSLWSMYLRYLVGNSEKLNFDKYVVGFTVQER</sequence>
<dbReference type="AlphaFoldDB" id="A0AAW1Y5Y2"/>
<dbReference type="EMBL" id="JBEDUW010000002">
    <property type="protein sequence ID" value="KAK9943127.1"/>
    <property type="molecule type" value="Genomic_DNA"/>
</dbReference>
<accession>A0AAW1Y5Y2</accession>
<dbReference type="Pfam" id="PF18052">
    <property type="entry name" value="Rx_N"/>
    <property type="match status" value="1"/>
</dbReference>
<feature type="domain" description="Disease resistance N-terminal" evidence="4">
    <location>
        <begin position="12"/>
        <end position="63"/>
    </location>
</feature>
<evidence type="ECO:0000313" key="6">
    <source>
        <dbReference type="Proteomes" id="UP001457282"/>
    </source>
</evidence>
<evidence type="ECO:0000256" key="1">
    <source>
        <dbReference type="ARBA" id="ARBA00022737"/>
    </source>
</evidence>
<evidence type="ECO:0000256" key="2">
    <source>
        <dbReference type="ARBA" id="ARBA00022741"/>
    </source>
</evidence>
<dbReference type="Gene3D" id="1.20.5.4130">
    <property type="match status" value="1"/>
</dbReference>
<gene>
    <name evidence="5" type="ORF">M0R45_008746</name>
</gene>
<dbReference type="GO" id="GO:0006952">
    <property type="term" value="P:defense response"/>
    <property type="evidence" value="ECO:0007669"/>
    <property type="project" value="UniProtKB-KW"/>
</dbReference>
<comment type="caution">
    <text evidence="5">The sequence shown here is derived from an EMBL/GenBank/DDBJ whole genome shotgun (WGS) entry which is preliminary data.</text>
</comment>
<organism evidence="5 6">
    <name type="scientific">Rubus argutus</name>
    <name type="common">Southern blackberry</name>
    <dbReference type="NCBI Taxonomy" id="59490"/>
    <lineage>
        <taxon>Eukaryota</taxon>
        <taxon>Viridiplantae</taxon>
        <taxon>Streptophyta</taxon>
        <taxon>Embryophyta</taxon>
        <taxon>Tracheophyta</taxon>
        <taxon>Spermatophyta</taxon>
        <taxon>Magnoliopsida</taxon>
        <taxon>eudicotyledons</taxon>
        <taxon>Gunneridae</taxon>
        <taxon>Pentapetalae</taxon>
        <taxon>rosids</taxon>
        <taxon>fabids</taxon>
        <taxon>Rosales</taxon>
        <taxon>Rosaceae</taxon>
        <taxon>Rosoideae</taxon>
        <taxon>Rosoideae incertae sedis</taxon>
        <taxon>Rubus</taxon>
    </lineage>
</organism>
<name>A0AAW1Y5Y2_RUBAR</name>